<sequence>MSKHSEIALQDGNVLTILHLFNAEPAEKMMRFSPLRRTYPFKAFHGSPFFSKLLLMKFAPLPSLND</sequence>
<comment type="caution">
    <text evidence="1">The sequence shown here is derived from an EMBL/GenBank/DDBJ whole genome shotgun (WGS) entry which is preliminary data.</text>
</comment>
<evidence type="ECO:0000313" key="2">
    <source>
        <dbReference type="Proteomes" id="UP000465778"/>
    </source>
</evidence>
<accession>A0A800NA94</accession>
<dbReference type="EMBL" id="VDEM01000032">
    <property type="protein sequence ID" value="KAF0823360.1"/>
    <property type="molecule type" value="Genomic_DNA"/>
</dbReference>
<dbReference type="AlphaFoldDB" id="A0A800NA94"/>
<protein>
    <submittedName>
        <fullName evidence="1">Uncharacterized protein</fullName>
    </submittedName>
</protein>
<proteinExistence type="predicted"/>
<name>A0A800NA94_CYTFI</name>
<organism evidence="1 2">
    <name type="scientific">Cytobacillus firmus</name>
    <name type="common">Bacillus firmus</name>
    <dbReference type="NCBI Taxonomy" id="1399"/>
    <lineage>
        <taxon>Bacteria</taxon>
        <taxon>Bacillati</taxon>
        <taxon>Bacillota</taxon>
        <taxon>Bacilli</taxon>
        <taxon>Bacillales</taxon>
        <taxon>Bacillaceae</taxon>
        <taxon>Cytobacillus</taxon>
    </lineage>
</organism>
<gene>
    <name evidence="1" type="ORF">KIS1582_2821</name>
</gene>
<dbReference type="Proteomes" id="UP000465778">
    <property type="component" value="Unassembled WGS sequence"/>
</dbReference>
<reference evidence="1 2" key="1">
    <citation type="journal article" date="2020" name="G3 (Bethesda)">
        <title>Whole Genome Sequencing and Comparative Genomics of Two Nematicidal Bacillus Strains Reveals a Wide Range of Possible Virulence Factors.</title>
        <authorList>
            <person name="Susic N."/>
            <person name="Janezic S."/>
            <person name="Rupnik M."/>
            <person name="Geric Stare B."/>
        </authorList>
    </citation>
    <scope>NUCLEOTIDE SEQUENCE [LARGE SCALE GENOMIC DNA]</scope>
    <source>
        <strain evidence="1 2">I-1582</strain>
    </source>
</reference>
<evidence type="ECO:0000313" key="1">
    <source>
        <dbReference type="EMBL" id="KAF0823360.1"/>
    </source>
</evidence>